<dbReference type="PANTHER" id="PTHR43133:SF62">
    <property type="entry name" value="RNA POLYMERASE SIGMA FACTOR SIGZ"/>
    <property type="match status" value="1"/>
</dbReference>
<evidence type="ECO:0000256" key="1">
    <source>
        <dbReference type="ARBA" id="ARBA00010641"/>
    </source>
</evidence>
<dbReference type="NCBIfam" id="NF009167">
    <property type="entry name" value="PRK12514.1"/>
    <property type="match status" value="1"/>
</dbReference>
<dbReference type="AlphaFoldDB" id="A0A017H9Q8"/>
<sequence>MEHRAAGFKGHAARASAGARLPFRARASLSGHAHATGHRITMSRLTEIETMIGRVALGDRAAFGALYDATSAKLFGICLRVLDNRAEAEDALQEVFVKVWHNAGRYQVNGLSPMTWLITIARNHAIDRLRMRRKSERRAGGDMNAVAEMADSAPGPEARAVAASENARIGRCLTELDPDRAEAVRGAYLAGESYAELATRFGVPLNTMRTWLRRSLMRLKECLTR</sequence>
<keyword evidence="4" id="KW-0804">Transcription</keyword>
<dbReference type="InterPro" id="IPR013324">
    <property type="entry name" value="RNA_pol_sigma_r3/r4-like"/>
</dbReference>
<accession>A0A017H9Q8</accession>
<protein>
    <submittedName>
        <fullName evidence="7">RNA polymerase sigma-70 factor</fullName>
    </submittedName>
</protein>
<comment type="similarity">
    <text evidence="1">Belongs to the sigma-70 factor family. ECF subfamily.</text>
</comment>
<dbReference type="InterPro" id="IPR036388">
    <property type="entry name" value="WH-like_DNA-bd_sf"/>
</dbReference>
<proteinExistence type="inferred from homology"/>
<feature type="domain" description="RNA polymerase sigma-70 region 2" evidence="5">
    <location>
        <begin position="66"/>
        <end position="134"/>
    </location>
</feature>
<keyword evidence="3" id="KW-0731">Sigma factor</keyword>
<dbReference type="GO" id="GO:0006352">
    <property type="term" value="P:DNA-templated transcription initiation"/>
    <property type="evidence" value="ECO:0007669"/>
    <property type="project" value="InterPro"/>
</dbReference>
<evidence type="ECO:0000259" key="6">
    <source>
        <dbReference type="Pfam" id="PF08281"/>
    </source>
</evidence>
<comment type="caution">
    <text evidence="7">The sequence shown here is derived from an EMBL/GenBank/DDBJ whole genome shotgun (WGS) entry which is preliminary data.</text>
</comment>
<dbReference type="Proteomes" id="UP000025047">
    <property type="component" value="Unassembled WGS sequence"/>
</dbReference>
<organism evidence="7 8">
    <name type="scientific">Limimaricola hongkongensis DSM 17492</name>
    <dbReference type="NCBI Taxonomy" id="1122180"/>
    <lineage>
        <taxon>Bacteria</taxon>
        <taxon>Pseudomonadati</taxon>
        <taxon>Pseudomonadota</taxon>
        <taxon>Alphaproteobacteria</taxon>
        <taxon>Rhodobacterales</taxon>
        <taxon>Paracoccaceae</taxon>
        <taxon>Limimaricola</taxon>
    </lineage>
</organism>
<dbReference type="GO" id="GO:0016987">
    <property type="term" value="F:sigma factor activity"/>
    <property type="evidence" value="ECO:0007669"/>
    <property type="project" value="UniProtKB-KW"/>
</dbReference>
<dbReference type="NCBIfam" id="TIGR02937">
    <property type="entry name" value="sigma70-ECF"/>
    <property type="match status" value="1"/>
</dbReference>
<dbReference type="Pfam" id="PF04542">
    <property type="entry name" value="Sigma70_r2"/>
    <property type="match status" value="1"/>
</dbReference>
<dbReference type="HOGENOM" id="CLU_047691_9_3_5"/>
<dbReference type="InterPro" id="IPR007627">
    <property type="entry name" value="RNA_pol_sigma70_r2"/>
</dbReference>
<dbReference type="InterPro" id="IPR014284">
    <property type="entry name" value="RNA_pol_sigma-70_dom"/>
</dbReference>
<dbReference type="PATRIC" id="fig|1122180.6.peg.2874"/>
<evidence type="ECO:0000259" key="5">
    <source>
        <dbReference type="Pfam" id="PF04542"/>
    </source>
</evidence>
<dbReference type="STRING" id="1122180.Lokhon_02895"/>
<evidence type="ECO:0000313" key="7">
    <source>
        <dbReference type="EMBL" id="EYD71247.1"/>
    </source>
</evidence>
<dbReference type="Gene3D" id="1.10.10.10">
    <property type="entry name" value="Winged helix-like DNA-binding domain superfamily/Winged helix DNA-binding domain"/>
    <property type="match status" value="1"/>
</dbReference>
<dbReference type="Pfam" id="PF08281">
    <property type="entry name" value="Sigma70_r4_2"/>
    <property type="match status" value="1"/>
</dbReference>
<dbReference type="InterPro" id="IPR039425">
    <property type="entry name" value="RNA_pol_sigma-70-like"/>
</dbReference>
<evidence type="ECO:0000313" key="8">
    <source>
        <dbReference type="Proteomes" id="UP000025047"/>
    </source>
</evidence>
<keyword evidence="2" id="KW-0805">Transcription regulation</keyword>
<reference evidence="7 8" key="1">
    <citation type="submission" date="2013-03" db="EMBL/GenBank/DDBJ databases">
        <authorList>
            <person name="Fiebig A."/>
            <person name="Goeker M."/>
            <person name="Klenk H.-P.P."/>
        </authorList>
    </citation>
    <scope>NUCLEOTIDE SEQUENCE [LARGE SCALE GENOMIC DNA]</scope>
    <source>
        <strain evidence="7 8">DSM 17492</strain>
    </source>
</reference>
<dbReference type="PANTHER" id="PTHR43133">
    <property type="entry name" value="RNA POLYMERASE ECF-TYPE SIGMA FACTO"/>
    <property type="match status" value="1"/>
</dbReference>
<dbReference type="eggNOG" id="COG1595">
    <property type="taxonomic scope" value="Bacteria"/>
</dbReference>
<dbReference type="GO" id="GO:0003677">
    <property type="term" value="F:DNA binding"/>
    <property type="evidence" value="ECO:0007669"/>
    <property type="project" value="InterPro"/>
</dbReference>
<dbReference type="SUPFAM" id="SSF88659">
    <property type="entry name" value="Sigma3 and sigma4 domains of RNA polymerase sigma factors"/>
    <property type="match status" value="1"/>
</dbReference>
<evidence type="ECO:0000256" key="2">
    <source>
        <dbReference type="ARBA" id="ARBA00023015"/>
    </source>
</evidence>
<name>A0A017H9Q8_9RHOB</name>
<feature type="domain" description="RNA polymerase sigma factor 70 region 4 type 2" evidence="6">
    <location>
        <begin position="168"/>
        <end position="219"/>
    </location>
</feature>
<dbReference type="EMBL" id="APGJ01000007">
    <property type="protein sequence ID" value="EYD71247.1"/>
    <property type="molecule type" value="Genomic_DNA"/>
</dbReference>
<dbReference type="Gene3D" id="1.10.1740.10">
    <property type="match status" value="1"/>
</dbReference>
<dbReference type="InterPro" id="IPR013325">
    <property type="entry name" value="RNA_pol_sigma_r2"/>
</dbReference>
<keyword evidence="8" id="KW-1185">Reference proteome</keyword>
<evidence type="ECO:0000256" key="3">
    <source>
        <dbReference type="ARBA" id="ARBA00023082"/>
    </source>
</evidence>
<dbReference type="InterPro" id="IPR013249">
    <property type="entry name" value="RNA_pol_sigma70_r4_t2"/>
</dbReference>
<gene>
    <name evidence="7" type="ORF">Lokhon_02895</name>
</gene>
<evidence type="ECO:0000256" key="4">
    <source>
        <dbReference type="ARBA" id="ARBA00023163"/>
    </source>
</evidence>
<dbReference type="SUPFAM" id="SSF88946">
    <property type="entry name" value="Sigma2 domain of RNA polymerase sigma factors"/>
    <property type="match status" value="1"/>
</dbReference>